<name>A0ABP6FUZ7_9ACTN</name>
<evidence type="ECO:0000256" key="2">
    <source>
        <dbReference type="SAM" id="Phobius"/>
    </source>
</evidence>
<evidence type="ECO:0000313" key="4">
    <source>
        <dbReference type="Proteomes" id="UP001501666"/>
    </source>
</evidence>
<reference evidence="4" key="1">
    <citation type="journal article" date="2019" name="Int. J. Syst. Evol. Microbiol.">
        <title>The Global Catalogue of Microorganisms (GCM) 10K type strain sequencing project: providing services to taxonomists for standard genome sequencing and annotation.</title>
        <authorList>
            <consortium name="The Broad Institute Genomics Platform"/>
            <consortium name="The Broad Institute Genome Sequencing Center for Infectious Disease"/>
            <person name="Wu L."/>
            <person name="Ma J."/>
        </authorList>
    </citation>
    <scope>NUCLEOTIDE SEQUENCE [LARGE SCALE GENOMIC DNA]</scope>
    <source>
        <strain evidence="4">JCM 6835</strain>
    </source>
</reference>
<keyword evidence="2" id="KW-0812">Transmembrane</keyword>
<protein>
    <submittedName>
        <fullName evidence="3">Uncharacterized protein</fullName>
    </submittedName>
</protein>
<keyword evidence="2" id="KW-1133">Transmembrane helix</keyword>
<keyword evidence="2" id="KW-0472">Membrane</keyword>
<dbReference type="Proteomes" id="UP001501666">
    <property type="component" value="Unassembled WGS sequence"/>
</dbReference>
<evidence type="ECO:0000256" key="1">
    <source>
        <dbReference type="SAM" id="MobiDB-lite"/>
    </source>
</evidence>
<comment type="caution">
    <text evidence="3">The sequence shown here is derived from an EMBL/GenBank/DDBJ whole genome shotgun (WGS) entry which is preliminary data.</text>
</comment>
<organism evidence="3 4">
    <name type="scientific">Nonomuraea recticatena</name>
    <dbReference type="NCBI Taxonomy" id="46178"/>
    <lineage>
        <taxon>Bacteria</taxon>
        <taxon>Bacillati</taxon>
        <taxon>Actinomycetota</taxon>
        <taxon>Actinomycetes</taxon>
        <taxon>Streptosporangiales</taxon>
        <taxon>Streptosporangiaceae</taxon>
        <taxon>Nonomuraea</taxon>
    </lineage>
</organism>
<dbReference type="RefSeq" id="WP_346157638.1">
    <property type="nucleotide sequence ID" value="NZ_BAAATE010000061.1"/>
</dbReference>
<keyword evidence="4" id="KW-1185">Reference proteome</keyword>
<accession>A0ABP6FUZ7</accession>
<proteinExistence type="predicted"/>
<gene>
    <name evidence="3" type="ORF">GCM10010412_097720</name>
</gene>
<sequence>MTVGLSALEFEVLQTPAYGWDSARTLIPMGVGVLALATFALVQARFARAPLMPLRIFRARSVSGARVSHSSTQAPAAPHHARK</sequence>
<feature type="transmembrane region" description="Helical" evidence="2">
    <location>
        <begin position="26"/>
        <end position="47"/>
    </location>
</feature>
<evidence type="ECO:0000313" key="3">
    <source>
        <dbReference type="EMBL" id="GAA2700522.1"/>
    </source>
</evidence>
<feature type="region of interest" description="Disordered" evidence="1">
    <location>
        <begin position="64"/>
        <end position="83"/>
    </location>
</feature>
<dbReference type="EMBL" id="BAAATE010000061">
    <property type="protein sequence ID" value="GAA2700522.1"/>
    <property type="molecule type" value="Genomic_DNA"/>
</dbReference>